<accession>A0A8H6MXV3</accession>
<sequence length="223" mass="25105">MLCMDEPARRMWCEGKFALEPLDDDIDHLVEPSSDARDVDVAGTGAGAAARKIKIYGLRMRFYWLKRTTLEFATDPADFDTDPSQIVQSEGPDAQERLFDVDGRPIETGHIIDVFSHEKDRLPDKHIVQLQWDVLRMYALSGGAAPGADSVPPPSDDDDDWASDRSESTWSYASYAPWEDAVDPDCLSDEEGFDPVWLRKQLSLKRRRDFNLPSPPSSDDGIE</sequence>
<gene>
    <name evidence="2" type="ORF">CSOJ01_04780</name>
</gene>
<evidence type="ECO:0000313" key="2">
    <source>
        <dbReference type="EMBL" id="KAF6813094.1"/>
    </source>
</evidence>
<reference evidence="2 3" key="1">
    <citation type="journal article" date="2020" name="Phytopathology">
        <title>Genome Sequence Resources of Colletotrichum truncatum, C. plurivorum, C. musicola, and C. sojae: Four Species Pathogenic to Soybean (Glycine max).</title>
        <authorList>
            <person name="Rogerio F."/>
            <person name="Boufleur T.R."/>
            <person name="Ciampi-Guillardi M."/>
            <person name="Sukno S.A."/>
            <person name="Thon M.R."/>
            <person name="Massola Junior N.S."/>
            <person name="Baroncelli R."/>
        </authorList>
    </citation>
    <scope>NUCLEOTIDE SEQUENCE [LARGE SCALE GENOMIC DNA]</scope>
    <source>
        <strain evidence="2 3">LFN0009</strain>
    </source>
</reference>
<dbReference type="AlphaFoldDB" id="A0A8H6MXV3"/>
<name>A0A8H6MXV3_9PEZI</name>
<comment type="caution">
    <text evidence="2">The sequence shown here is derived from an EMBL/GenBank/DDBJ whole genome shotgun (WGS) entry which is preliminary data.</text>
</comment>
<evidence type="ECO:0000256" key="1">
    <source>
        <dbReference type="SAM" id="MobiDB-lite"/>
    </source>
</evidence>
<evidence type="ECO:0000313" key="3">
    <source>
        <dbReference type="Proteomes" id="UP000652219"/>
    </source>
</evidence>
<proteinExistence type="predicted"/>
<organism evidence="2 3">
    <name type="scientific">Colletotrichum sojae</name>
    <dbReference type="NCBI Taxonomy" id="2175907"/>
    <lineage>
        <taxon>Eukaryota</taxon>
        <taxon>Fungi</taxon>
        <taxon>Dikarya</taxon>
        <taxon>Ascomycota</taxon>
        <taxon>Pezizomycotina</taxon>
        <taxon>Sordariomycetes</taxon>
        <taxon>Hypocreomycetidae</taxon>
        <taxon>Glomerellales</taxon>
        <taxon>Glomerellaceae</taxon>
        <taxon>Colletotrichum</taxon>
        <taxon>Colletotrichum orchidearum species complex</taxon>
    </lineage>
</organism>
<keyword evidence="3" id="KW-1185">Reference proteome</keyword>
<dbReference type="EMBL" id="WIGN01000056">
    <property type="protein sequence ID" value="KAF6813094.1"/>
    <property type="molecule type" value="Genomic_DNA"/>
</dbReference>
<dbReference type="Proteomes" id="UP000652219">
    <property type="component" value="Unassembled WGS sequence"/>
</dbReference>
<feature type="region of interest" description="Disordered" evidence="1">
    <location>
        <begin position="144"/>
        <end position="166"/>
    </location>
</feature>
<protein>
    <submittedName>
        <fullName evidence="2">Uncharacterized protein</fullName>
    </submittedName>
</protein>